<sequence>MSPTASMTPEQVDQLDATELAALIDHTLLGPTASAQDIDTLCEQAQSYGTASVCIQPIWVERAATRLASSPVKVCTVIGFPSGAQTPETKAYETSQAIQHGADEVDMVIDQAAALANDKATLVRDIGAVVEAAAGHDVVVKVILETAALTDQAKIIACEAAVEAGAHYVKTSTGFGPGGATVADVALLRSTVGDGVGVKASGGIRTRQDAIDMLKAGATRLGASATYAIVS</sequence>
<dbReference type="InterPro" id="IPR002915">
    <property type="entry name" value="DeoC/FbaB/LacD_aldolase"/>
</dbReference>
<evidence type="ECO:0000256" key="5">
    <source>
        <dbReference type="ARBA" id="ARBA00048791"/>
    </source>
</evidence>
<dbReference type="CDD" id="cd00959">
    <property type="entry name" value="DeoC"/>
    <property type="match status" value="1"/>
</dbReference>
<dbReference type="InterPro" id="IPR028581">
    <property type="entry name" value="DeoC_typeI"/>
</dbReference>
<dbReference type="InterPro" id="IPR011343">
    <property type="entry name" value="DeoC"/>
</dbReference>
<keyword evidence="8" id="KW-1185">Reference proteome</keyword>
<comment type="subcellular location">
    <subcellularLocation>
        <location evidence="6">Cytoplasm</location>
    </subcellularLocation>
</comment>
<dbReference type="PANTHER" id="PTHR10889:SF1">
    <property type="entry name" value="DEOXYRIBOSE-PHOSPHATE ALDOLASE"/>
    <property type="match status" value="1"/>
</dbReference>
<dbReference type="NCBIfam" id="TIGR00126">
    <property type="entry name" value="deoC"/>
    <property type="match status" value="1"/>
</dbReference>
<dbReference type="Proteomes" id="UP001183794">
    <property type="component" value="Unassembled WGS sequence"/>
</dbReference>
<organism evidence="7 8">
    <name type="scientific">Enteractinococcus fodinae</name>
    <dbReference type="NCBI Taxonomy" id="684663"/>
    <lineage>
        <taxon>Bacteria</taxon>
        <taxon>Bacillati</taxon>
        <taxon>Actinomycetota</taxon>
        <taxon>Actinomycetes</taxon>
        <taxon>Micrococcales</taxon>
        <taxon>Micrococcaceae</taxon>
    </lineage>
</organism>
<feature type="active site" description="Proton donor/acceptor" evidence="6">
    <location>
        <position position="199"/>
    </location>
</feature>
<dbReference type="EC" id="4.1.2.4" evidence="6"/>
<evidence type="ECO:0000256" key="1">
    <source>
        <dbReference type="ARBA" id="ARBA00010936"/>
    </source>
</evidence>
<evidence type="ECO:0000256" key="2">
    <source>
        <dbReference type="ARBA" id="ARBA00022490"/>
    </source>
</evidence>
<dbReference type="SMART" id="SM01133">
    <property type="entry name" value="DeoC"/>
    <property type="match status" value="1"/>
</dbReference>
<comment type="catalytic activity">
    <reaction evidence="5 6">
        <text>2-deoxy-D-ribose 5-phosphate = D-glyceraldehyde 3-phosphate + acetaldehyde</text>
        <dbReference type="Rhea" id="RHEA:12821"/>
        <dbReference type="ChEBI" id="CHEBI:15343"/>
        <dbReference type="ChEBI" id="CHEBI:59776"/>
        <dbReference type="ChEBI" id="CHEBI:62877"/>
        <dbReference type="EC" id="4.1.2.4"/>
    </reaction>
</comment>
<dbReference type="SUPFAM" id="SSF51569">
    <property type="entry name" value="Aldolase"/>
    <property type="match status" value="1"/>
</dbReference>
<gene>
    <name evidence="6" type="primary">deoC</name>
    <name evidence="7" type="ORF">J2S62_001767</name>
</gene>
<keyword evidence="3 6" id="KW-0456">Lyase</keyword>
<dbReference type="InterPro" id="IPR013785">
    <property type="entry name" value="Aldolase_TIM"/>
</dbReference>
<evidence type="ECO:0000256" key="3">
    <source>
        <dbReference type="ARBA" id="ARBA00023239"/>
    </source>
</evidence>
<dbReference type="HAMAP" id="MF_00114">
    <property type="entry name" value="DeoC_type1"/>
    <property type="match status" value="1"/>
</dbReference>
<accession>A0ABU2B1N5</accession>
<reference evidence="7 8" key="1">
    <citation type="submission" date="2023-07" db="EMBL/GenBank/DDBJ databases">
        <title>Sequencing the genomes of 1000 actinobacteria strains.</title>
        <authorList>
            <person name="Klenk H.-P."/>
        </authorList>
    </citation>
    <scope>NUCLEOTIDE SEQUENCE [LARGE SCALE GENOMIC DNA]</scope>
    <source>
        <strain evidence="7 8">DSM 22966</strain>
    </source>
</reference>
<keyword evidence="4 6" id="KW-0704">Schiff base</keyword>
<comment type="caution">
    <text evidence="7">The sequence shown here is derived from an EMBL/GenBank/DDBJ whole genome shotgun (WGS) entry which is preliminary data.</text>
</comment>
<keyword evidence="2 6" id="KW-0963">Cytoplasm</keyword>
<evidence type="ECO:0000256" key="4">
    <source>
        <dbReference type="ARBA" id="ARBA00023270"/>
    </source>
</evidence>
<feature type="active site" description="Schiff-base intermediate with acetaldehyde" evidence="6">
    <location>
        <position position="170"/>
    </location>
</feature>
<dbReference type="Pfam" id="PF01791">
    <property type="entry name" value="DeoC"/>
    <property type="match status" value="1"/>
</dbReference>
<dbReference type="Gene3D" id="3.20.20.70">
    <property type="entry name" value="Aldolase class I"/>
    <property type="match status" value="1"/>
</dbReference>
<evidence type="ECO:0000313" key="8">
    <source>
        <dbReference type="Proteomes" id="UP001183794"/>
    </source>
</evidence>
<proteinExistence type="inferred from homology"/>
<evidence type="ECO:0000313" key="7">
    <source>
        <dbReference type="EMBL" id="MDR7347510.1"/>
    </source>
</evidence>
<comment type="pathway">
    <text evidence="6">Carbohydrate degradation; 2-deoxy-D-ribose 1-phosphate degradation; D-glyceraldehyde 3-phosphate and acetaldehyde from 2-deoxy-alpha-D-ribose 1-phosphate: step 2/2.</text>
</comment>
<feature type="active site" description="Proton donor/acceptor" evidence="6">
    <location>
        <position position="106"/>
    </location>
</feature>
<evidence type="ECO:0000256" key="6">
    <source>
        <dbReference type="HAMAP-Rule" id="MF_00114"/>
    </source>
</evidence>
<comment type="similarity">
    <text evidence="1 6">Belongs to the DeoC/FbaB aldolase family. DeoC type 1 subfamily.</text>
</comment>
<dbReference type="PANTHER" id="PTHR10889">
    <property type="entry name" value="DEOXYRIBOSE-PHOSPHATE ALDOLASE"/>
    <property type="match status" value="1"/>
</dbReference>
<comment type="function">
    <text evidence="6">Catalyzes a reversible aldol reaction between acetaldehyde and D-glyceraldehyde 3-phosphate to generate 2-deoxy-D-ribose 5-phosphate.</text>
</comment>
<dbReference type="PIRSF" id="PIRSF001357">
    <property type="entry name" value="DeoC"/>
    <property type="match status" value="1"/>
</dbReference>
<name>A0ABU2B1N5_9MICC</name>
<protein>
    <recommendedName>
        <fullName evidence="6">Deoxyribose-phosphate aldolase</fullName>
        <shortName evidence="6">DERA</shortName>
        <ecNumber evidence="6">4.1.2.4</ecNumber>
    </recommendedName>
    <alternativeName>
        <fullName evidence="6">2-deoxy-D-ribose 5-phosphate aldolase</fullName>
    </alternativeName>
    <alternativeName>
        <fullName evidence="6">Phosphodeoxyriboaldolase</fullName>
        <shortName evidence="6">Deoxyriboaldolase</shortName>
    </alternativeName>
</protein>
<dbReference type="GO" id="GO:0004139">
    <property type="term" value="F:deoxyribose-phosphate aldolase activity"/>
    <property type="evidence" value="ECO:0007669"/>
    <property type="project" value="UniProtKB-EC"/>
</dbReference>
<dbReference type="EMBL" id="JAVDYJ010000001">
    <property type="protein sequence ID" value="MDR7347510.1"/>
    <property type="molecule type" value="Genomic_DNA"/>
</dbReference>